<reference evidence="6" key="1">
    <citation type="submission" date="2020-01" db="EMBL/GenBank/DDBJ databases">
        <authorList>
            <person name="Yang Y."/>
            <person name="Kwon Y.M."/>
        </authorList>
    </citation>
    <scope>NUCLEOTIDE SEQUENCE</scope>
    <source>
        <strain evidence="6">PG104</strain>
        <plasmid evidence="6">unnamed3</plasmid>
    </source>
</reference>
<feature type="transmembrane region" description="Helical" evidence="4">
    <location>
        <begin position="376"/>
        <end position="395"/>
    </location>
</feature>
<feature type="transmembrane region" description="Helical" evidence="4">
    <location>
        <begin position="315"/>
        <end position="334"/>
    </location>
</feature>
<dbReference type="SUPFAM" id="SSF103473">
    <property type="entry name" value="MFS general substrate transporter"/>
    <property type="match status" value="1"/>
</dbReference>
<dbReference type="GO" id="GO:0005886">
    <property type="term" value="C:plasma membrane"/>
    <property type="evidence" value="ECO:0007669"/>
    <property type="project" value="TreeGrafter"/>
</dbReference>
<dbReference type="InterPro" id="IPR011701">
    <property type="entry name" value="MFS"/>
</dbReference>
<evidence type="ECO:0000313" key="7">
    <source>
        <dbReference type="Proteomes" id="UP000679284"/>
    </source>
</evidence>
<feature type="transmembrane region" description="Helical" evidence="4">
    <location>
        <begin position="176"/>
        <end position="195"/>
    </location>
</feature>
<keyword evidence="6" id="KW-0614">Plasmid</keyword>
<evidence type="ECO:0000256" key="2">
    <source>
        <dbReference type="ARBA" id="ARBA00022989"/>
    </source>
</evidence>
<keyword evidence="2 4" id="KW-1133">Transmembrane helix</keyword>
<dbReference type="PROSITE" id="PS50850">
    <property type="entry name" value="MFS"/>
    <property type="match status" value="1"/>
</dbReference>
<feature type="transmembrane region" description="Helical" evidence="4">
    <location>
        <begin position="260"/>
        <end position="278"/>
    </location>
</feature>
<feature type="transmembrane region" description="Helical" evidence="4">
    <location>
        <begin position="290"/>
        <end position="309"/>
    </location>
</feature>
<dbReference type="EMBL" id="CP047292">
    <property type="protein sequence ID" value="QUS37288.1"/>
    <property type="molecule type" value="Genomic_DNA"/>
</dbReference>
<evidence type="ECO:0000259" key="5">
    <source>
        <dbReference type="PROSITE" id="PS50850"/>
    </source>
</evidence>
<dbReference type="Gene3D" id="1.20.1250.20">
    <property type="entry name" value="MFS general substrate transporter like domains"/>
    <property type="match status" value="2"/>
</dbReference>
<keyword evidence="3 4" id="KW-0472">Membrane</keyword>
<evidence type="ECO:0000313" key="6">
    <source>
        <dbReference type="EMBL" id="QUS37288.1"/>
    </source>
</evidence>
<sequence>MADVQTAATPVPDRRAEVTTYSVILAISLCHFVNDVLQSLLSAIYPVLKADFALDYWQIGMLTLIFQCTASLLQPVVGIATDRRPAPMSLPIGMAASFVGLLVLAFAPGYGVLLAGAALIGIGSAVFHPEASRVARMASGGRFGVAQSIFQVGGNAGQAAGPLLAAFVVVPLGRPSVAAFCVLAAAGIAILYRVGRWYGEYARTRGKVLADRTLPLPRKRIILALTVLAFLTFSKNAYMASLSSYYTFYLIESFGVSTQTSQVMLFLFLGAVAAGTLLGGPIGDRFGTTAVIWFSILGALPFTLALPHVGLAGSAVLTMIIGFIIASSFPAIVVTAQELLPGRVGMVAGIFFGLAFGMGGLAAAALGLAADAHGIRAVYHACAWLPALGVLTILLPRRHEFAR</sequence>
<dbReference type="PANTHER" id="PTHR43129:SF1">
    <property type="entry name" value="FOSMIDOMYCIN RESISTANCE PROTEIN"/>
    <property type="match status" value="1"/>
</dbReference>
<feature type="transmembrane region" description="Helical" evidence="4">
    <location>
        <begin position="346"/>
        <end position="370"/>
    </location>
</feature>
<organism evidence="6 7">
    <name type="scientific">Falsirhodobacter algicola</name>
    <dbReference type="NCBI Taxonomy" id="2692330"/>
    <lineage>
        <taxon>Bacteria</taxon>
        <taxon>Pseudomonadati</taxon>
        <taxon>Pseudomonadota</taxon>
        <taxon>Alphaproteobacteria</taxon>
        <taxon>Rhodobacterales</taxon>
        <taxon>Paracoccaceae</taxon>
        <taxon>Falsirhodobacter</taxon>
    </lineage>
</organism>
<feature type="transmembrane region" description="Helical" evidence="4">
    <location>
        <begin position="21"/>
        <end position="44"/>
    </location>
</feature>
<dbReference type="InterPro" id="IPR036259">
    <property type="entry name" value="MFS_trans_sf"/>
</dbReference>
<keyword evidence="7" id="KW-1185">Reference proteome</keyword>
<name>A0A8J8SM76_9RHOB</name>
<feature type="domain" description="Major facilitator superfamily (MFS) profile" evidence="5">
    <location>
        <begin position="23"/>
        <end position="401"/>
    </location>
</feature>
<keyword evidence="1 4" id="KW-0812">Transmembrane</keyword>
<evidence type="ECO:0000256" key="3">
    <source>
        <dbReference type="ARBA" id="ARBA00023136"/>
    </source>
</evidence>
<feature type="transmembrane region" description="Helical" evidence="4">
    <location>
        <begin position="221"/>
        <end position="240"/>
    </location>
</feature>
<dbReference type="GO" id="GO:0022857">
    <property type="term" value="F:transmembrane transporter activity"/>
    <property type="evidence" value="ECO:0007669"/>
    <property type="project" value="InterPro"/>
</dbReference>
<feature type="transmembrane region" description="Helical" evidence="4">
    <location>
        <begin position="56"/>
        <end position="77"/>
    </location>
</feature>
<evidence type="ECO:0000256" key="4">
    <source>
        <dbReference type="SAM" id="Phobius"/>
    </source>
</evidence>
<proteinExistence type="predicted"/>
<dbReference type="PANTHER" id="PTHR43129">
    <property type="entry name" value="FOSMIDOMYCIN RESISTANCE PROTEIN"/>
    <property type="match status" value="1"/>
</dbReference>
<protein>
    <submittedName>
        <fullName evidence="6">MFS transporter</fullName>
    </submittedName>
</protein>
<dbReference type="InterPro" id="IPR020846">
    <property type="entry name" value="MFS_dom"/>
</dbReference>
<geneLocation type="plasmid" evidence="6 7">
    <name>unnamed3</name>
</geneLocation>
<dbReference type="CDD" id="cd17478">
    <property type="entry name" value="MFS_FsR"/>
    <property type="match status" value="1"/>
</dbReference>
<dbReference type="RefSeq" id="WP_211785550.1">
    <property type="nucleotide sequence ID" value="NZ_CP047292.1"/>
</dbReference>
<dbReference type="AlphaFoldDB" id="A0A8J8SM76"/>
<evidence type="ECO:0000256" key="1">
    <source>
        <dbReference type="ARBA" id="ARBA00022692"/>
    </source>
</evidence>
<dbReference type="KEGG" id="fap:GR316_12975"/>
<accession>A0A8J8SM76</accession>
<dbReference type="Pfam" id="PF07690">
    <property type="entry name" value="MFS_1"/>
    <property type="match status" value="1"/>
</dbReference>
<dbReference type="Proteomes" id="UP000679284">
    <property type="component" value="Plasmid unnamed3"/>
</dbReference>
<gene>
    <name evidence="6" type="ORF">GR316_12975</name>
</gene>